<dbReference type="SUPFAM" id="SSF50475">
    <property type="entry name" value="FMN-binding split barrel"/>
    <property type="match status" value="1"/>
</dbReference>
<dbReference type="RefSeq" id="WP_069980068.1">
    <property type="nucleotide sequence ID" value="NZ_CP017269.1"/>
</dbReference>
<comment type="similarity">
    <text evidence="1">Belongs to the flavoredoxin family.</text>
</comment>
<dbReference type="Gene3D" id="2.30.110.10">
    <property type="entry name" value="Electron Transport, Fmn-binding Protein, Chain A"/>
    <property type="match status" value="1"/>
</dbReference>
<dbReference type="OrthoDB" id="9791490at2"/>
<protein>
    <recommendedName>
        <fullName evidence="2">Flavin reductase like domain-containing protein</fullName>
    </recommendedName>
</protein>
<evidence type="ECO:0000313" key="4">
    <source>
        <dbReference type="Proteomes" id="UP000095743"/>
    </source>
</evidence>
<evidence type="ECO:0000259" key="2">
    <source>
        <dbReference type="Pfam" id="PF01613"/>
    </source>
</evidence>
<organism evidence="3 4">
    <name type="scientific">Geosporobacter ferrireducens</name>
    <dbReference type="NCBI Taxonomy" id="1424294"/>
    <lineage>
        <taxon>Bacteria</taxon>
        <taxon>Bacillati</taxon>
        <taxon>Bacillota</taxon>
        <taxon>Clostridia</taxon>
        <taxon>Peptostreptococcales</taxon>
        <taxon>Thermotaleaceae</taxon>
        <taxon>Geosporobacter</taxon>
    </lineage>
</organism>
<dbReference type="STRING" id="1424294.Gferi_21220"/>
<name>A0A1D8GLP8_9FIRM</name>
<accession>A0A1D8GLP8</accession>
<dbReference type="Pfam" id="PF01613">
    <property type="entry name" value="Flavin_Reduct"/>
    <property type="match status" value="1"/>
</dbReference>
<dbReference type="PANTHER" id="PTHR43567:SF5">
    <property type="entry name" value="HYPOTHETICAL CYTOSOLIC PROTEIN"/>
    <property type="match status" value="1"/>
</dbReference>
<dbReference type="AlphaFoldDB" id="A0A1D8GLP8"/>
<dbReference type="EMBL" id="CP017269">
    <property type="protein sequence ID" value="AOT71831.1"/>
    <property type="molecule type" value="Genomic_DNA"/>
</dbReference>
<dbReference type="GO" id="GO:0010181">
    <property type="term" value="F:FMN binding"/>
    <property type="evidence" value="ECO:0007669"/>
    <property type="project" value="InterPro"/>
</dbReference>
<keyword evidence="4" id="KW-1185">Reference proteome</keyword>
<dbReference type="InterPro" id="IPR012349">
    <property type="entry name" value="Split_barrel_FMN-bd"/>
</dbReference>
<dbReference type="GO" id="GO:0016646">
    <property type="term" value="F:oxidoreductase activity, acting on the CH-NH group of donors, NAD or NADP as acceptor"/>
    <property type="evidence" value="ECO:0007669"/>
    <property type="project" value="UniProtKB-ARBA"/>
</dbReference>
<dbReference type="InterPro" id="IPR002563">
    <property type="entry name" value="Flavin_Rdtase-like_dom"/>
</dbReference>
<reference evidence="3 4" key="1">
    <citation type="submission" date="2016-09" db="EMBL/GenBank/DDBJ databases">
        <title>Genomic analysis reveals versatility of anaerobic energy metabolism of Geosporobacter ferrireducens IRF9 of phylum Firmicutes.</title>
        <authorList>
            <person name="Kim S.-J."/>
        </authorList>
    </citation>
    <scope>NUCLEOTIDE SEQUENCE [LARGE SCALE GENOMIC DNA]</scope>
    <source>
        <strain evidence="3 4">IRF9</strain>
    </source>
</reference>
<feature type="domain" description="Flavin reductase like" evidence="2">
    <location>
        <begin position="46"/>
        <end position="162"/>
    </location>
</feature>
<gene>
    <name evidence="3" type="ORF">Gferi_21220</name>
</gene>
<dbReference type="InterPro" id="IPR052174">
    <property type="entry name" value="Flavoredoxin"/>
</dbReference>
<dbReference type="Proteomes" id="UP000095743">
    <property type="component" value="Chromosome"/>
</dbReference>
<dbReference type="PANTHER" id="PTHR43567">
    <property type="entry name" value="FLAVOREDOXIN-RELATED-RELATED"/>
    <property type="match status" value="1"/>
</dbReference>
<proteinExistence type="inferred from homology"/>
<sequence length="164" mass="18784">MKTNSNYQNKVNDLVSQLHEGCFLVSNNEKEINVMTIGCALIGYMWQMPMAMVLVRDTRHTKELLESSDVFTINIPKKFEMLRELEICGKASGRKVDKFEKCNFKTASTDSGAIYITGCKTVLECNIVYKQIVTSSNLRSDILNNIYSNEDYHTLYFAEITRII</sequence>
<evidence type="ECO:0000256" key="1">
    <source>
        <dbReference type="ARBA" id="ARBA00038054"/>
    </source>
</evidence>
<dbReference type="KEGG" id="gfe:Gferi_21220"/>
<evidence type="ECO:0000313" key="3">
    <source>
        <dbReference type="EMBL" id="AOT71831.1"/>
    </source>
</evidence>